<feature type="domain" description="Tyr recombinase" evidence="4">
    <location>
        <begin position="20"/>
        <end position="189"/>
    </location>
</feature>
<evidence type="ECO:0000256" key="1">
    <source>
        <dbReference type="ARBA" id="ARBA00008857"/>
    </source>
</evidence>
<protein>
    <submittedName>
        <fullName evidence="5">Integrase</fullName>
    </submittedName>
</protein>
<evidence type="ECO:0000256" key="3">
    <source>
        <dbReference type="ARBA" id="ARBA00023172"/>
    </source>
</evidence>
<dbReference type="Proteomes" id="UP000284557">
    <property type="component" value="Unassembled WGS sequence"/>
</dbReference>
<sequence length="210" mass="23401">MDYRADNPMVKIGAPKYPDRVPRPVADDGLVKLLVSRMHHRTRVMVLLAALAGMRVGEIARVRGEDFDLGKRVVYMTGKGGKRDALPLHHLLVEAAHTMPERGWWFPSNSNRPGQHVHSKGVSDIIGQAMRRAGTTGTPHSLRHWFGTTLLDDGADVRLVQTLLRHRSLATTAIYTKVPDHRRHDAIGRLDPFRALSANAVELPRIEVVA</sequence>
<dbReference type="PANTHER" id="PTHR30349">
    <property type="entry name" value="PHAGE INTEGRASE-RELATED"/>
    <property type="match status" value="1"/>
</dbReference>
<evidence type="ECO:0000256" key="2">
    <source>
        <dbReference type="ARBA" id="ARBA00023125"/>
    </source>
</evidence>
<keyword evidence="2" id="KW-0238">DNA-binding</keyword>
<evidence type="ECO:0000259" key="4">
    <source>
        <dbReference type="PROSITE" id="PS51898"/>
    </source>
</evidence>
<organism evidence="5 6">
    <name type="scientific">Mycobacteroides abscessus</name>
    <dbReference type="NCBI Taxonomy" id="36809"/>
    <lineage>
        <taxon>Bacteria</taxon>
        <taxon>Bacillati</taxon>
        <taxon>Actinomycetota</taxon>
        <taxon>Actinomycetes</taxon>
        <taxon>Mycobacteriales</taxon>
        <taxon>Mycobacteriaceae</taxon>
        <taxon>Mycobacteroides</taxon>
    </lineage>
</organism>
<dbReference type="AlphaFoldDB" id="A0ABD7HKN3"/>
<dbReference type="Pfam" id="PF00589">
    <property type="entry name" value="Phage_integrase"/>
    <property type="match status" value="1"/>
</dbReference>
<dbReference type="GO" id="GO:0003677">
    <property type="term" value="F:DNA binding"/>
    <property type="evidence" value="ECO:0007669"/>
    <property type="project" value="UniProtKB-KW"/>
</dbReference>
<comment type="caution">
    <text evidence="5">The sequence shown here is derived from an EMBL/GenBank/DDBJ whole genome shotgun (WGS) entry which is preliminary data.</text>
</comment>
<dbReference type="Gene3D" id="1.10.443.10">
    <property type="entry name" value="Intergrase catalytic core"/>
    <property type="match status" value="1"/>
</dbReference>
<proteinExistence type="inferred from homology"/>
<dbReference type="InterPro" id="IPR011010">
    <property type="entry name" value="DNA_brk_join_enz"/>
</dbReference>
<accession>A0ABD7HKN3</accession>
<evidence type="ECO:0000313" key="6">
    <source>
        <dbReference type="Proteomes" id="UP000284557"/>
    </source>
</evidence>
<keyword evidence="3" id="KW-0233">DNA recombination</keyword>
<gene>
    <name evidence="5" type="ORF">D2E76_18960</name>
</gene>
<dbReference type="PROSITE" id="PS51898">
    <property type="entry name" value="TYR_RECOMBINASE"/>
    <property type="match status" value="1"/>
</dbReference>
<dbReference type="GO" id="GO:0006310">
    <property type="term" value="P:DNA recombination"/>
    <property type="evidence" value="ECO:0007669"/>
    <property type="project" value="UniProtKB-KW"/>
</dbReference>
<reference evidence="5 6" key="1">
    <citation type="submission" date="2018-08" db="EMBL/GenBank/DDBJ databases">
        <title>Linezolid Resistance in Mycobacterium abscessus: MIC Distribution and Comprehensive Investigation of Resistance Mechanisms.</title>
        <authorList>
            <person name="Ye M."/>
            <person name="Xu L."/>
            <person name="Zou Y."/>
            <person name="Li B."/>
            <person name="Guo Q."/>
            <person name="Zhang Y."/>
            <person name="Zhan M."/>
            <person name="Xu B."/>
            <person name="Yu F."/>
            <person name="Zhang Z."/>
            <person name="Chu H."/>
        </authorList>
    </citation>
    <scope>NUCLEOTIDE SEQUENCE [LARGE SCALE GENOMIC DNA]</scope>
    <source>
        <strain evidence="5 6">G143</strain>
    </source>
</reference>
<dbReference type="SUPFAM" id="SSF56349">
    <property type="entry name" value="DNA breaking-rejoining enzymes"/>
    <property type="match status" value="1"/>
</dbReference>
<dbReference type="PANTHER" id="PTHR30349:SF41">
    <property type="entry name" value="INTEGRASE_RECOMBINASE PROTEIN MJ0367-RELATED"/>
    <property type="match status" value="1"/>
</dbReference>
<name>A0ABD7HKN3_9MYCO</name>
<dbReference type="CDD" id="cd00397">
    <property type="entry name" value="DNA_BRE_C"/>
    <property type="match status" value="1"/>
</dbReference>
<dbReference type="EMBL" id="QXBN01000015">
    <property type="protein sequence ID" value="RIT35158.1"/>
    <property type="molecule type" value="Genomic_DNA"/>
</dbReference>
<comment type="similarity">
    <text evidence="1">Belongs to the 'phage' integrase family.</text>
</comment>
<dbReference type="InterPro" id="IPR013762">
    <property type="entry name" value="Integrase-like_cat_sf"/>
</dbReference>
<evidence type="ECO:0000313" key="5">
    <source>
        <dbReference type="EMBL" id="RIT35158.1"/>
    </source>
</evidence>
<dbReference type="InterPro" id="IPR002104">
    <property type="entry name" value="Integrase_catalytic"/>
</dbReference>
<dbReference type="InterPro" id="IPR050090">
    <property type="entry name" value="Tyrosine_recombinase_XerCD"/>
</dbReference>